<dbReference type="PROSITE" id="PS50991">
    <property type="entry name" value="PYR_CT"/>
    <property type="match status" value="1"/>
</dbReference>
<protein>
    <recommendedName>
        <fullName evidence="6">Pyruvate carboxylase</fullName>
    </recommendedName>
</protein>
<dbReference type="GO" id="GO:0006094">
    <property type="term" value="P:gluconeogenesis"/>
    <property type="evidence" value="ECO:0007669"/>
    <property type="project" value="TreeGrafter"/>
</dbReference>
<dbReference type="FunCoup" id="A0A6L2PZP8">
    <property type="interactions" value="593"/>
</dbReference>
<keyword evidence="5" id="KW-1185">Reference proteome</keyword>
<dbReference type="SUPFAM" id="SSF51569">
    <property type="entry name" value="Aldolase"/>
    <property type="match status" value="1"/>
</dbReference>
<proteinExistence type="predicted"/>
<dbReference type="InterPro" id="IPR055268">
    <property type="entry name" value="PCB-like"/>
</dbReference>
<accession>A0A6L2PZP8</accession>
<dbReference type="Gene3D" id="2.40.50.100">
    <property type="match status" value="1"/>
</dbReference>
<dbReference type="AlphaFoldDB" id="A0A6L2PZP8"/>
<dbReference type="Gene3D" id="3.20.20.70">
    <property type="entry name" value="Aldolase class I"/>
    <property type="match status" value="1"/>
</dbReference>
<feature type="domain" description="Pyruvate carboxyltransferase" evidence="3">
    <location>
        <begin position="84"/>
        <end position="353"/>
    </location>
</feature>
<dbReference type="Pfam" id="PF02436">
    <property type="entry name" value="PYC_OADA"/>
    <property type="match status" value="1"/>
</dbReference>
<dbReference type="InterPro" id="IPR000891">
    <property type="entry name" value="PYR_CT"/>
</dbReference>
<dbReference type="CDD" id="cd07937">
    <property type="entry name" value="DRE_TIM_PC_TC_5S"/>
    <property type="match status" value="1"/>
</dbReference>
<dbReference type="InterPro" id="IPR013785">
    <property type="entry name" value="Aldolase_TIM"/>
</dbReference>
<dbReference type="GO" id="GO:0005737">
    <property type="term" value="C:cytoplasm"/>
    <property type="evidence" value="ECO:0007669"/>
    <property type="project" value="TreeGrafter"/>
</dbReference>
<dbReference type="GO" id="GO:0004736">
    <property type="term" value="F:pyruvate carboxylase activity"/>
    <property type="evidence" value="ECO:0007669"/>
    <property type="project" value="TreeGrafter"/>
</dbReference>
<dbReference type="SUPFAM" id="SSF89000">
    <property type="entry name" value="post-HMGL domain-like"/>
    <property type="match status" value="1"/>
</dbReference>
<dbReference type="FunFam" id="2.40.50.100:FF:000003">
    <property type="entry name" value="Acetyl-CoA carboxylase biotin carboxyl carrier protein"/>
    <property type="match status" value="1"/>
</dbReference>
<comment type="caution">
    <text evidence="4">The sequence shown here is derived from an EMBL/GenBank/DDBJ whole genome shotgun (WGS) entry which is preliminary data.</text>
</comment>
<gene>
    <name evidence="4" type="ORF">Cfor_07921</name>
</gene>
<evidence type="ECO:0000256" key="1">
    <source>
        <dbReference type="ARBA" id="ARBA00023267"/>
    </source>
</evidence>
<evidence type="ECO:0008006" key="6">
    <source>
        <dbReference type="Google" id="ProtNLM"/>
    </source>
</evidence>
<evidence type="ECO:0000259" key="3">
    <source>
        <dbReference type="PROSITE" id="PS50991"/>
    </source>
</evidence>
<feature type="domain" description="Lipoyl-binding" evidence="2">
    <location>
        <begin position="630"/>
        <end position="699"/>
    </location>
</feature>
<keyword evidence="1" id="KW-0092">Biotin</keyword>
<dbReference type="Pfam" id="PF00682">
    <property type="entry name" value="HMGL-like"/>
    <property type="match status" value="1"/>
</dbReference>
<dbReference type="Pfam" id="PF00364">
    <property type="entry name" value="Biotin_lipoyl"/>
    <property type="match status" value="1"/>
</dbReference>
<dbReference type="NCBIfam" id="NF006761">
    <property type="entry name" value="PRK09282.1"/>
    <property type="match status" value="1"/>
</dbReference>
<name>A0A6L2PZP8_COPFO</name>
<dbReference type="InterPro" id="IPR000089">
    <property type="entry name" value="Biotin_lipoyl"/>
</dbReference>
<dbReference type="InParanoid" id="A0A6L2PZP8"/>
<evidence type="ECO:0000259" key="2">
    <source>
        <dbReference type="PROSITE" id="PS50968"/>
    </source>
</evidence>
<dbReference type="InterPro" id="IPR003379">
    <property type="entry name" value="Carboxylase_cons_dom"/>
</dbReference>
<reference evidence="5" key="1">
    <citation type="submission" date="2020-01" db="EMBL/GenBank/DDBJ databases">
        <title>Draft genome sequence of the Termite Coptotermes fromosanus.</title>
        <authorList>
            <person name="Itakura S."/>
            <person name="Yosikawa Y."/>
            <person name="Umezawa K."/>
        </authorList>
    </citation>
    <scope>NUCLEOTIDE SEQUENCE [LARGE SCALE GENOMIC DNA]</scope>
</reference>
<dbReference type="FunFam" id="3.10.600.10:FF:000001">
    <property type="entry name" value="Pyruvate carboxylase"/>
    <property type="match status" value="1"/>
</dbReference>
<dbReference type="OrthoDB" id="196847at2759"/>
<dbReference type="Proteomes" id="UP000502823">
    <property type="component" value="Unassembled WGS sequence"/>
</dbReference>
<sequence>MLHYPCYESSLCEISDYSAQGASSESDSEGDVPGQYCAGELCICETIVLSSILRSPEPPQGFRHILKTQGPEAFAKTVRNHKGLLLMDTTFRDAHQSLLATRVRSHDLLRISPYVAHNFSQLYSLENWGGATFDVALRFLHECPWERLEDMRKQIPNIPFQMLLRGANAVGYTNYPDNVVFKFCELSVQVGMDIFRVFDALNYLPNLLLGMEAAGKAGGVVEGAISYTGDVSDPTRKKYDLKYYTNLADELVKAGTHVLCIKDMAGLLKPAAAKLLITALRDKHPDIPIHIHTHDTAGAGVASMLACAEAGADVVDVAVDSMSGMTSQPCMGAVVACLQGSKLDTGLNLSNVSEYSAYWEQTRTLYAPFECTTTMKSGNADVYMNEIPGGQYTNLQFQAYSLGLEDFFEDVKKAYREANVLLGDIIKVTPSSKVVGDLAQFMVQNKLSADDVLSKAEELSFPKSVVEFLQGSIGEPYQGFPEPFRSKVLKDMPRVSGRPGASLPLLDFDKLKTELKGKHPYSTDRDVMSAALYPHVTDEYLTFRENFGPVDKLDTRIFLTGPKVGEEFEVTIERGKTLGIKTLAMAEDLTANGEREVFFEMNGQLRSVFIKDKEAVKELHIHPKADKNVKGQVGAPMPGSVIDIRVAVGDKVEKGAALVVLSAMKMEMVVQAPVAGVIKTLDIKPNMKLEGDDLLMTIE</sequence>
<dbReference type="PANTHER" id="PTHR43778">
    <property type="entry name" value="PYRUVATE CARBOXYLASE"/>
    <property type="match status" value="1"/>
</dbReference>
<dbReference type="FunFam" id="3.20.20.70:FF:000033">
    <property type="entry name" value="Pyruvate carboxylase"/>
    <property type="match status" value="1"/>
</dbReference>
<dbReference type="SUPFAM" id="SSF51230">
    <property type="entry name" value="Single hybrid motif"/>
    <property type="match status" value="1"/>
</dbReference>
<dbReference type="PANTHER" id="PTHR43778:SF2">
    <property type="entry name" value="PYRUVATE CARBOXYLASE, MITOCHONDRIAL"/>
    <property type="match status" value="1"/>
</dbReference>
<dbReference type="EMBL" id="BLKM01000673">
    <property type="protein sequence ID" value="GFG37080.1"/>
    <property type="molecule type" value="Genomic_DNA"/>
</dbReference>
<evidence type="ECO:0000313" key="4">
    <source>
        <dbReference type="EMBL" id="GFG37080.1"/>
    </source>
</evidence>
<organism evidence="4 5">
    <name type="scientific">Coptotermes formosanus</name>
    <name type="common">Formosan subterranean termite</name>
    <dbReference type="NCBI Taxonomy" id="36987"/>
    <lineage>
        <taxon>Eukaryota</taxon>
        <taxon>Metazoa</taxon>
        <taxon>Ecdysozoa</taxon>
        <taxon>Arthropoda</taxon>
        <taxon>Hexapoda</taxon>
        <taxon>Insecta</taxon>
        <taxon>Pterygota</taxon>
        <taxon>Neoptera</taxon>
        <taxon>Polyneoptera</taxon>
        <taxon>Dictyoptera</taxon>
        <taxon>Blattodea</taxon>
        <taxon>Blattoidea</taxon>
        <taxon>Termitoidae</taxon>
        <taxon>Rhinotermitidae</taxon>
        <taxon>Coptotermes</taxon>
    </lineage>
</organism>
<dbReference type="PROSITE" id="PS50968">
    <property type="entry name" value="BIOTINYL_LIPOYL"/>
    <property type="match status" value="1"/>
</dbReference>
<dbReference type="InterPro" id="IPR011053">
    <property type="entry name" value="Single_hybrid_motif"/>
</dbReference>
<dbReference type="Gene3D" id="3.10.600.10">
    <property type="entry name" value="pyruvate carboxylase f1077a mutant domain"/>
    <property type="match status" value="1"/>
</dbReference>
<dbReference type="CDD" id="cd06850">
    <property type="entry name" value="biotinyl_domain"/>
    <property type="match status" value="1"/>
</dbReference>
<evidence type="ECO:0000313" key="5">
    <source>
        <dbReference type="Proteomes" id="UP000502823"/>
    </source>
</evidence>